<dbReference type="InParanoid" id="A0A1B6P6R0"/>
<evidence type="ECO:0000313" key="2">
    <source>
        <dbReference type="Proteomes" id="UP000000768"/>
    </source>
</evidence>
<dbReference type="EMBL" id="CM000768">
    <property type="protein sequence ID" value="OQU77482.1"/>
    <property type="molecule type" value="Genomic_DNA"/>
</dbReference>
<dbReference type="Gramene" id="KXG21376">
    <property type="protein sequence ID" value="KXG21376"/>
    <property type="gene ID" value="SORBI_3009G053800"/>
</dbReference>
<evidence type="ECO:0000313" key="1">
    <source>
        <dbReference type="EMBL" id="KXG21376.1"/>
    </source>
</evidence>
<reference evidence="1 2" key="1">
    <citation type="journal article" date="2009" name="Nature">
        <title>The Sorghum bicolor genome and the diversification of grasses.</title>
        <authorList>
            <person name="Paterson A.H."/>
            <person name="Bowers J.E."/>
            <person name="Bruggmann R."/>
            <person name="Dubchak I."/>
            <person name="Grimwood J."/>
            <person name="Gundlach H."/>
            <person name="Haberer G."/>
            <person name="Hellsten U."/>
            <person name="Mitros T."/>
            <person name="Poliakov A."/>
            <person name="Schmutz J."/>
            <person name="Spannagl M."/>
            <person name="Tang H."/>
            <person name="Wang X."/>
            <person name="Wicker T."/>
            <person name="Bharti A.K."/>
            <person name="Chapman J."/>
            <person name="Feltus F.A."/>
            <person name="Gowik U."/>
            <person name="Grigoriev I.V."/>
            <person name="Lyons E."/>
            <person name="Maher C.A."/>
            <person name="Martis M."/>
            <person name="Narechania A."/>
            <person name="Otillar R.P."/>
            <person name="Penning B.W."/>
            <person name="Salamov A.A."/>
            <person name="Wang Y."/>
            <person name="Zhang L."/>
            <person name="Carpita N.C."/>
            <person name="Freeling M."/>
            <person name="Gingle A.R."/>
            <person name="Hash C.T."/>
            <person name="Keller B."/>
            <person name="Klein P."/>
            <person name="Kresovich S."/>
            <person name="McCann M.C."/>
            <person name="Ming R."/>
            <person name="Peterson D.G."/>
            <person name="Mehboob-ur-Rahman"/>
            <person name="Ware D."/>
            <person name="Westhoff P."/>
            <person name="Mayer K.F."/>
            <person name="Messing J."/>
            <person name="Rokhsar D.S."/>
        </authorList>
    </citation>
    <scope>NUCLEOTIDE SEQUENCE [LARGE SCALE GENOMIC DNA]</scope>
    <source>
        <strain evidence="2">cv. BTx623</strain>
    </source>
</reference>
<organism evidence="1 2">
    <name type="scientific">Sorghum bicolor</name>
    <name type="common">Sorghum</name>
    <name type="synonym">Sorghum vulgare</name>
    <dbReference type="NCBI Taxonomy" id="4558"/>
    <lineage>
        <taxon>Eukaryota</taxon>
        <taxon>Viridiplantae</taxon>
        <taxon>Streptophyta</taxon>
        <taxon>Embryophyta</taxon>
        <taxon>Tracheophyta</taxon>
        <taxon>Spermatophyta</taxon>
        <taxon>Magnoliopsida</taxon>
        <taxon>Liliopsida</taxon>
        <taxon>Poales</taxon>
        <taxon>Poaceae</taxon>
        <taxon>PACMAD clade</taxon>
        <taxon>Panicoideae</taxon>
        <taxon>Andropogonodae</taxon>
        <taxon>Andropogoneae</taxon>
        <taxon>Sorghinae</taxon>
        <taxon>Sorghum</taxon>
    </lineage>
</organism>
<gene>
    <name evidence="1" type="ORF">SORBI_3009G053800</name>
</gene>
<keyword evidence="2" id="KW-1185">Reference proteome</keyword>
<dbReference type="FunCoup" id="A0A1B6P6R0">
    <property type="interactions" value="131"/>
</dbReference>
<dbReference type="Proteomes" id="UP000000768">
    <property type="component" value="Chromosome 9"/>
</dbReference>
<name>A0A1B6P6R0_SORBI</name>
<proteinExistence type="predicted"/>
<dbReference type="Gramene" id="OQU77482">
    <property type="protein sequence ID" value="OQU77482"/>
    <property type="gene ID" value="SORBI_3009G053800"/>
</dbReference>
<reference evidence="2" key="3">
    <citation type="journal article" date="2018" name="Plant J.">
        <title>The Sorghum bicolor reference genome: improved assembly, gene annotations, a transcriptome atlas, and signatures of genome organization.</title>
        <authorList>
            <person name="McCormick R.F."/>
            <person name="Truong S.K."/>
            <person name="Sreedasyam A."/>
            <person name="Jenkins J."/>
            <person name="Shu S."/>
            <person name="Sims D."/>
            <person name="Kennedy M."/>
            <person name="Amirebrahimi M."/>
            <person name="Weers B.D."/>
            <person name="McKinley B."/>
            <person name="Mattison A."/>
            <person name="Morishige D.T."/>
            <person name="Grimwood J."/>
            <person name="Schmutz J."/>
            <person name="Mullet J.E."/>
        </authorList>
    </citation>
    <scope>NUCLEOTIDE SEQUENCE [LARGE SCALE GENOMIC DNA]</scope>
    <source>
        <strain evidence="2">cv. BTx623</strain>
    </source>
</reference>
<protein>
    <submittedName>
        <fullName evidence="1">Uncharacterized protein</fullName>
    </submittedName>
</protein>
<reference evidence="1" key="2">
    <citation type="submission" date="2017-02" db="EMBL/GenBank/DDBJ databases">
        <title>WGS assembly of Sorghum bicolor.</title>
        <authorList>
            <person name="Paterson A."/>
            <person name="Mullet J."/>
            <person name="Bowers J."/>
            <person name="Bruggmann R."/>
            <person name="Dubchak I."/>
            <person name="Grimwood J."/>
            <person name="Gundlach H."/>
            <person name="Haberer G."/>
            <person name="Hellsten U."/>
            <person name="Mitros T."/>
            <person name="Poliakov A."/>
            <person name="Schmutz J."/>
            <person name="Spannagl M."/>
            <person name="Tang H."/>
            <person name="Wang X."/>
            <person name="Wicker T."/>
            <person name="Bharti A."/>
            <person name="Chapman J."/>
            <person name="Feltus F."/>
            <person name="Gowik U."/>
            <person name="Grigoriev I."/>
            <person name="Lyons E."/>
            <person name="Maher C."/>
            <person name="Martis M."/>
            <person name="Narechania A."/>
            <person name="Otillar R."/>
            <person name="Penning B."/>
            <person name="Salamov A."/>
            <person name="Wang Y."/>
            <person name="Zhang L."/>
            <person name="Carpita N."/>
            <person name="Freeling M."/>
            <person name="Gingle A."/>
            <person name="Hash C."/>
            <person name="Keller B."/>
            <person name="Klein P."/>
            <person name="Kresovich S."/>
            <person name="Mccann M."/>
            <person name="Ming R."/>
            <person name="Peterson D."/>
            <person name="Rahman M."/>
            <person name="Ware D."/>
            <person name="Westhoff P."/>
            <person name="Mayer K."/>
            <person name="Messing J."/>
            <person name="Sims D."/>
            <person name="Jenkins J."/>
            <person name="Shu S."/>
            <person name="Rokhsar D."/>
        </authorList>
    </citation>
    <scope>NUCLEOTIDE SEQUENCE</scope>
</reference>
<sequence>MLWMHLGAEPESSHMLYIFGSCDVWIAPSFKKKKAWIALDQPYMKLWCDQFSNGQMGFFDRIGHAFSTAPWIDPSVLGITHHCPCHYTPPGTSHSSCHKEDPLHVCLLSFAWLYMDSMDMLFRGPWGAFYFLSSFCTSVDPTCYYLYSCSMAKWLLQRF</sequence>
<dbReference type="AlphaFoldDB" id="A0A1B6P6R0"/>
<accession>A0A1B6P6R0</accession>
<dbReference type="EMBL" id="CM000768">
    <property type="protein sequence ID" value="KXG21376.1"/>
    <property type="molecule type" value="Genomic_DNA"/>
</dbReference>